<reference evidence="1 2" key="1">
    <citation type="submission" date="2018-08" db="EMBL/GenBank/DDBJ databases">
        <title>A genome reference for cultivated species of the human gut microbiota.</title>
        <authorList>
            <person name="Zou Y."/>
            <person name="Xue W."/>
            <person name="Luo G."/>
        </authorList>
    </citation>
    <scope>NUCLEOTIDE SEQUENCE [LARGE SCALE GENOMIC DNA]</scope>
    <source>
        <strain evidence="1 2">AF45-14BH</strain>
    </source>
</reference>
<evidence type="ECO:0000313" key="1">
    <source>
        <dbReference type="EMBL" id="RHK38782.1"/>
    </source>
</evidence>
<proteinExistence type="predicted"/>
<protein>
    <submittedName>
        <fullName evidence="1">Toxin-antitoxin system HicB family antitoxin</fullName>
    </submittedName>
</protein>
<organism evidence="1 2">
    <name type="scientific">Anaerobutyricum hallii</name>
    <dbReference type="NCBI Taxonomy" id="39488"/>
    <lineage>
        <taxon>Bacteria</taxon>
        <taxon>Bacillati</taxon>
        <taxon>Bacillota</taxon>
        <taxon>Clostridia</taxon>
        <taxon>Lachnospirales</taxon>
        <taxon>Lachnospiraceae</taxon>
        <taxon>Anaerobutyricum</taxon>
    </lineage>
</organism>
<name>A0A415G6X6_9FIRM</name>
<dbReference type="Pfam" id="PF05534">
    <property type="entry name" value="HicB"/>
    <property type="match status" value="1"/>
</dbReference>
<dbReference type="SUPFAM" id="SSF47598">
    <property type="entry name" value="Ribbon-helix-helix"/>
    <property type="match status" value="1"/>
</dbReference>
<dbReference type="GO" id="GO:0006355">
    <property type="term" value="P:regulation of DNA-templated transcription"/>
    <property type="evidence" value="ECO:0007669"/>
    <property type="project" value="InterPro"/>
</dbReference>
<dbReference type="InterPro" id="IPR013321">
    <property type="entry name" value="Arc_rbn_hlx_hlx"/>
</dbReference>
<evidence type="ECO:0000313" key="2">
    <source>
        <dbReference type="Proteomes" id="UP000283497"/>
    </source>
</evidence>
<gene>
    <name evidence="1" type="ORF">DW068_08865</name>
</gene>
<dbReference type="Gene3D" id="1.10.1220.10">
    <property type="entry name" value="Met repressor-like"/>
    <property type="match status" value="1"/>
</dbReference>
<accession>A0A415G6X6</accession>
<dbReference type="EMBL" id="QRNJ01000031">
    <property type="protein sequence ID" value="RHK38782.1"/>
    <property type="molecule type" value="Genomic_DNA"/>
</dbReference>
<dbReference type="Proteomes" id="UP000283497">
    <property type="component" value="Unassembled WGS sequence"/>
</dbReference>
<dbReference type="RefSeq" id="WP_118314617.1">
    <property type="nucleotide sequence ID" value="NZ_CALLAX010000079.1"/>
</dbReference>
<dbReference type="InterPro" id="IPR008651">
    <property type="entry name" value="Uncharacterised_HicB"/>
</dbReference>
<comment type="caution">
    <text evidence="1">The sequence shown here is derived from an EMBL/GenBank/DDBJ whole genome shotgun (WGS) entry which is preliminary data.</text>
</comment>
<dbReference type="AlphaFoldDB" id="A0A415G6X6"/>
<dbReference type="InterPro" id="IPR010985">
    <property type="entry name" value="Ribbon_hlx_hlx"/>
</dbReference>
<sequence>MKNPREQTTTRLTVRVPEELEKEIRTEAERRGLSLNQMMIQIITRYLKDHQG</sequence>